<organism evidence="10 11">
    <name type="scientific">Schistosoma bovis</name>
    <name type="common">Blood fluke</name>
    <dbReference type="NCBI Taxonomy" id="6184"/>
    <lineage>
        <taxon>Eukaryota</taxon>
        <taxon>Metazoa</taxon>
        <taxon>Spiralia</taxon>
        <taxon>Lophotrochozoa</taxon>
        <taxon>Platyhelminthes</taxon>
        <taxon>Trematoda</taxon>
        <taxon>Digenea</taxon>
        <taxon>Strigeidida</taxon>
        <taxon>Schistosomatoidea</taxon>
        <taxon>Schistosomatidae</taxon>
        <taxon>Schistosoma</taxon>
    </lineage>
</organism>
<dbReference type="Pfam" id="PF04212">
    <property type="entry name" value="MIT"/>
    <property type="match status" value="1"/>
</dbReference>
<feature type="active site" evidence="5">
    <location>
        <position position="1334"/>
    </location>
</feature>
<protein>
    <submittedName>
        <fullName evidence="10">Calpain-7</fullName>
    </submittedName>
</protein>
<dbReference type="InterPro" id="IPR051297">
    <property type="entry name" value="PalB/RIM13"/>
</dbReference>
<evidence type="ECO:0000313" key="11">
    <source>
        <dbReference type="Proteomes" id="UP000290809"/>
    </source>
</evidence>
<keyword evidence="4" id="KW-0788">Thiol protease</keyword>
<dbReference type="PROSITE" id="PS50203">
    <property type="entry name" value="CALPAIN_CAT"/>
    <property type="match status" value="2"/>
</dbReference>
<dbReference type="Pfam" id="PF00443">
    <property type="entry name" value="UCH"/>
    <property type="match status" value="1"/>
</dbReference>
<evidence type="ECO:0000259" key="9">
    <source>
        <dbReference type="PROSITE" id="PS50235"/>
    </source>
</evidence>
<feature type="domain" description="Calpain catalytic" evidence="8">
    <location>
        <begin position="1135"/>
        <end position="1220"/>
    </location>
</feature>
<feature type="compositionally biased region" description="Polar residues" evidence="7">
    <location>
        <begin position="1036"/>
        <end position="1055"/>
    </location>
</feature>
<comment type="caution">
    <text evidence="6">Lacks conserved residue(s) required for the propagation of feature annotation.</text>
</comment>
<feature type="domain" description="Calpain catalytic" evidence="8">
    <location>
        <begin position="1225"/>
        <end position="1396"/>
    </location>
</feature>
<reference evidence="10 11" key="1">
    <citation type="journal article" date="2019" name="PLoS Pathog.">
        <title>Genome sequence of the bovine parasite Schistosoma bovis Tanzania.</title>
        <authorList>
            <person name="Oey H."/>
            <person name="Zakrzewski M."/>
            <person name="Gobert G."/>
            <person name="Gravermann K."/>
            <person name="Stoye J."/>
            <person name="Jones M."/>
            <person name="Mcmanus D."/>
            <person name="Krause L."/>
        </authorList>
    </citation>
    <scope>NUCLEOTIDE SEQUENCE [LARGE SCALE GENOMIC DNA]</scope>
    <source>
        <strain evidence="10 11">TAN1997</strain>
    </source>
</reference>
<dbReference type="InterPro" id="IPR001300">
    <property type="entry name" value="Peptidase_C2_calpain_cat"/>
</dbReference>
<dbReference type="Proteomes" id="UP000290809">
    <property type="component" value="Unassembled WGS sequence"/>
</dbReference>
<evidence type="ECO:0000256" key="1">
    <source>
        <dbReference type="ARBA" id="ARBA00007623"/>
    </source>
</evidence>
<evidence type="ECO:0000256" key="7">
    <source>
        <dbReference type="SAM" id="MobiDB-lite"/>
    </source>
</evidence>
<comment type="caution">
    <text evidence="10">The sequence shown here is derived from an EMBL/GenBank/DDBJ whole genome shotgun (WGS) entry which is preliminary data.</text>
</comment>
<dbReference type="SUPFAM" id="SSF54001">
    <property type="entry name" value="Cysteine proteinases"/>
    <property type="match status" value="2"/>
</dbReference>
<dbReference type="InterPro" id="IPR036181">
    <property type="entry name" value="MIT_dom_sf"/>
</dbReference>
<name>A0A430Q832_SCHBO</name>
<evidence type="ECO:0000256" key="6">
    <source>
        <dbReference type="PROSITE-ProRule" id="PRU00239"/>
    </source>
</evidence>
<dbReference type="GO" id="GO:0016579">
    <property type="term" value="P:protein deubiquitination"/>
    <property type="evidence" value="ECO:0007669"/>
    <property type="project" value="InterPro"/>
</dbReference>
<feature type="domain" description="USP" evidence="9">
    <location>
        <begin position="482"/>
        <end position="977"/>
    </location>
</feature>
<proteinExistence type="inferred from homology"/>
<dbReference type="SMART" id="SM00720">
    <property type="entry name" value="calpain_III"/>
    <property type="match status" value="1"/>
</dbReference>
<dbReference type="InterPro" id="IPR022683">
    <property type="entry name" value="Calpain_III"/>
</dbReference>
<dbReference type="EMBL" id="QMKO01002346">
    <property type="protein sequence ID" value="RTG83815.1"/>
    <property type="molecule type" value="Genomic_DNA"/>
</dbReference>
<evidence type="ECO:0000313" key="10">
    <source>
        <dbReference type="EMBL" id="RTG83815.1"/>
    </source>
</evidence>
<dbReference type="Gene3D" id="1.20.58.80">
    <property type="entry name" value="Phosphotransferase system, lactose/cellobiose-type IIA subunit"/>
    <property type="match status" value="1"/>
</dbReference>
<dbReference type="InterPro" id="IPR022684">
    <property type="entry name" value="Calpain_cysteine_protease"/>
</dbReference>
<dbReference type="SUPFAM" id="SSF49758">
    <property type="entry name" value="Calpain large subunit, middle domain (domain III)"/>
    <property type="match status" value="2"/>
</dbReference>
<dbReference type="InterPro" id="IPR038765">
    <property type="entry name" value="Papain-like_cys_pep_sf"/>
</dbReference>
<gene>
    <name evidence="10" type="ORF">DC041_0012212</name>
</gene>
<dbReference type="InterPro" id="IPR036213">
    <property type="entry name" value="Calpain_III_sf"/>
</dbReference>
<dbReference type="InterPro" id="IPR022682">
    <property type="entry name" value="Calpain_domain_III"/>
</dbReference>
<dbReference type="InterPro" id="IPR001394">
    <property type="entry name" value="Peptidase_C19_UCH"/>
</dbReference>
<dbReference type="PROSITE" id="PS00972">
    <property type="entry name" value="USP_1"/>
    <property type="match status" value="1"/>
</dbReference>
<keyword evidence="3" id="KW-0378">Hydrolase</keyword>
<dbReference type="GO" id="GO:0006508">
    <property type="term" value="P:proteolysis"/>
    <property type="evidence" value="ECO:0007669"/>
    <property type="project" value="UniProtKB-KW"/>
</dbReference>
<dbReference type="GO" id="GO:0004843">
    <property type="term" value="F:cysteine-type deubiquitinase activity"/>
    <property type="evidence" value="ECO:0007669"/>
    <property type="project" value="InterPro"/>
</dbReference>
<dbReference type="PANTHER" id="PTHR46143">
    <property type="entry name" value="CALPAIN-7"/>
    <property type="match status" value="1"/>
</dbReference>
<dbReference type="PRINTS" id="PR00704">
    <property type="entry name" value="CALPAIN"/>
</dbReference>
<accession>A0A430Q832</accession>
<dbReference type="InterPro" id="IPR007330">
    <property type="entry name" value="MIT_dom"/>
</dbReference>
<dbReference type="GO" id="GO:0004198">
    <property type="term" value="F:calcium-dependent cysteine-type endopeptidase activity"/>
    <property type="evidence" value="ECO:0007669"/>
    <property type="project" value="InterPro"/>
</dbReference>
<keyword evidence="2" id="KW-0645">Protease</keyword>
<dbReference type="PANTHER" id="PTHR46143:SF1">
    <property type="entry name" value="CALPAIN-7"/>
    <property type="match status" value="1"/>
</dbReference>
<dbReference type="Gene3D" id="3.90.70.10">
    <property type="entry name" value="Cysteine proteinases"/>
    <property type="match status" value="2"/>
</dbReference>
<keyword evidence="11" id="KW-1185">Reference proteome</keyword>
<feature type="active site" evidence="5">
    <location>
        <position position="1314"/>
    </location>
</feature>
<evidence type="ECO:0000256" key="3">
    <source>
        <dbReference type="ARBA" id="ARBA00022801"/>
    </source>
</evidence>
<dbReference type="PROSITE" id="PS00973">
    <property type="entry name" value="USP_2"/>
    <property type="match status" value="1"/>
</dbReference>
<feature type="region of interest" description="Disordered" evidence="7">
    <location>
        <begin position="1036"/>
        <end position="1069"/>
    </location>
</feature>
<evidence type="ECO:0000256" key="4">
    <source>
        <dbReference type="ARBA" id="ARBA00022807"/>
    </source>
</evidence>
<dbReference type="Pfam" id="PF00648">
    <property type="entry name" value="Peptidase_C2"/>
    <property type="match status" value="2"/>
</dbReference>
<dbReference type="Gene3D" id="2.60.120.380">
    <property type="match status" value="1"/>
</dbReference>
<dbReference type="Pfam" id="PF01067">
    <property type="entry name" value="Calpain_III"/>
    <property type="match status" value="1"/>
</dbReference>
<evidence type="ECO:0000256" key="2">
    <source>
        <dbReference type="ARBA" id="ARBA00022670"/>
    </source>
</evidence>
<dbReference type="InterPro" id="IPR018200">
    <property type="entry name" value="USP_CS"/>
</dbReference>
<dbReference type="InterPro" id="IPR028889">
    <property type="entry name" value="USP"/>
</dbReference>
<dbReference type="SUPFAM" id="SSF116846">
    <property type="entry name" value="MIT domain"/>
    <property type="match status" value="1"/>
</dbReference>
<dbReference type="STRING" id="6184.A0A430Q832"/>
<comment type="similarity">
    <text evidence="1">Belongs to the peptidase C2 family.</text>
</comment>
<dbReference type="SMART" id="SM00230">
    <property type="entry name" value="CysPc"/>
    <property type="match status" value="1"/>
</dbReference>
<dbReference type="PROSITE" id="PS50235">
    <property type="entry name" value="USP_3"/>
    <property type="match status" value="1"/>
</dbReference>
<evidence type="ECO:0000259" key="8">
    <source>
        <dbReference type="PROSITE" id="PS50203"/>
    </source>
</evidence>
<evidence type="ECO:0000256" key="5">
    <source>
        <dbReference type="PIRSR" id="PIRSR622684-1"/>
    </source>
</evidence>
<sequence length="1649" mass="186251">MHSRNDYSQLYISVVCDLLSSIESHLSDNSTIHLSQQITSSFTPLALNSFPEALSTFIKKILKRHSMIFIQLSLENPGCLSTLSSGLQFVLDYNLLNDNKQLYFLIQHALVKSSLHKSTSYDLCDDMYLTFVSNIFQVLVTLSSQFPSGNFPSYSFDIELVESIARSVITFVTKPKLSGYQSNTCILTERVTSLVQDVLVSSSYDCHYISVASMLSELQEFCSDDSLLSETICRFIDQLSQRHITNIETCFTVLRRLTLWLTWSELATYRSSLDLWLIGFQCEMFKRFPPTGSQSLTNSWSDFMCWQFKFVLELMGRLSLPHDSTVYALAFFILSGDDKHDQYADDIVSHLAPVLSKLLSMYVDDPLNEECKDILLKMYTISRLLDPLVISTGNDLSRTCTQKKHLVTLLGKFHSQFNDENSPEIWSTRTKIYKLEFLTKFGPQAGIRIRKIWERWNLTSTIRLVSIHPTTVKTNRSVAGYKGILNVGNTCYANAALQLLYHCSEFRRALFGFHKAYSSTGTVMASCTSFSNKIDFVLPSQNSNPVNNLSLSVSDLHENVRSSDNATSSVEHQGILHAHLFSLFQSLDTHQLPTVRDIRAVLTLTKPAHFVSGEQQDAAEYLNYLLDRLHEEELCCKKQQSLSLDSYCNSSTFTADRYIQPTMNADFKPNPSCSYSTNKQSCSTDSIQNLDENTLNDDSGLSSSSAVARLFGGTMLRHTSCVECQYVSSSRQEQFICLYVPLTKPQELLYQDQAPSENPSFVTKIPVSNDSELVEEEITEPGTDLSTLIQTHFTRIEHVASSTKCESCGKHTVQARSLKLQQLSSHVLICLNVFKYSRVNQTCSKIMHRVHIPERLSVTVSSSNTETYTYNDVSATNDSAKSKFTSRTYSLQAMILHSGLSVSCGHYTCVAKEAAQALLNSLEAGSKTEGLLELAQNYNNKVKELKSKTVVEDTSIPNTRISKSKADFARALFLLDDGTTEDEKGNFHKAFELYTLAVELMLSIKRDVQDPSLLKSIETFSKKGLDRAEQLKAYVQRTQPPCSDSRSSCSTLTPETSKKSHGFHKPNMSSSLKGDPGGFTVEELEVLRSTSVINGREYLPFLDALDLQERFSFANPFVTSHFIFKILFNIHNVLFSSFPISLATFQSDKDGLLALSNKQKSLLSRWVRPSDYINGPKMILAISCFSICQTVVTDCSFVASMAIAAQYERRFKKKLITNVIYPQGITNEAIYNPCGKYMVRLNVNGVPRKNIDLHALTGWIPERISIRSSSTSFDKDREFRRLLSRFHKGHCLVTIATGQLSDDESERSGLVPTHAYAMLDIREVEGYRLFLLKNPWSHMRWKGNFSERDSKHWTPSMQAKLNFDRSSAQLIDNGVFWIDYDSLCHFFDVFYINWDPGLFQYTTCVNDCWLAGSGPKKDSYASAENPQYNLEVTAQTESPIWVLLTRHIVDKADFAENKEFIAVVVYKDVKSRKVYYPYDPAPFCDSVRINSPHCLVKMLQDPGTCNYILLISQYEKSITIYYTLRITGEWKGSNAGGCINDKESYRTNPRFEISVPNNNCDNQLLIELRGPRDYALGLELIRISATNDQAPNQQNRSTTGDYRRGYVVLEQAGLSGGVYNVIVSTYRPGQEGPFILSIKSISNFTITPI</sequence>